<dbReference type="InterPro" id="IPR036291">
    <property type="entry name" value="NAD(P)-bd_dom_sf"/>
</dbReference>
<gene>
    <name evidence="4" type="ORF">H9962_07585</name>
</gene>
<dbReference type="PRINTS" id="PR00080">
    <property type="entry name" value="SDRFAMILY"/>
</dbReference>
<dbReference type="Proteomes" id="UP000824225">
    <property type="component" value="Unassembled WGS sequence"/>
</dbReference>
<name>A0A9D2KMY1_9BACT</name>
<evidence type="ECO:0000313" key="4">
    <source>
        <dbReference type="EMBL" id="HJA09033.1"/>
    </source>
</evidence>
<comment type="similarity">
    <text evidence="1 3">Belongs to the short-chain dehydrogenases/reductases (SDR) family.</text>
</comment>
<evidence type="ECO:0000313" key="5">
    <source>
        <dbReference type="Proteomes" id="UP000824225"/>
    </source>
</evidence>
<dbReference type="Pfam" id="PF00106">
    <property type="entry name" value="adh_short"/>
    <property type="match status" value="1"/>
</dbReference>
<sequence length="274" mass="29573">MKAFYKDRFQNKVMLITGAARGIGRATALRAVREGARLALVDKREVEGLETLAEVRAAGGEAVFMQLDLSVEESASLMVRQTAARFGRLDIAVNNAGMRGDLLPAHELTREDMERCLTDNFLSVFYACKYELRQFLQQGDGGVIVNNGSIGGLTGLPGNPAYVAAKHAVNGLTKSLAVDYASHDIRVNSVNPAATHTPMFEESAVLARRRMEETAREGVDPRIVPHAGTLKHKTLLGRELTAEEQAASILFLASDDASHMTGSVVATDGGWTAF</sequence>
<dbReference type="PANTHER" id="PTHR24321">
    <property type="entry name" value="DEHYDROGENASES, SHORT CHAIN"/>
    <property type="match status" value="1"/>
</dbReference>
<dbReference type="PANTHER" id="PTHR24321:SF8">
    <property type="entry name" value="ESTRADIOL 17-BETA-DEHYDROGENASE 8-RELATED"/>
    <property type="match status" value="1"/>
</dbReference>
<organism evidence="4 5">
    <name type="scientific">Candidatus Mailhella merdigallinarum</name>
    <dbReference type="NCBI Taxonomy" id="2838658"/>
    <lineage>
        <taxon>Bacteria</taxon>
        <taxon>Pseudomonadati</taxon>
        <taxon>Thermodesulfobacteriota</taxon>
        <taxon>Desulfovibrionia</taxon>
        <taxon>Desulfovibrionales</taxon>
        <taxon>Desulfovibrionaceae</taxon>
        <taxon>Mailhella</taxon>
    </lineage>
</organism>
<dbReference type="EMBL" id="DXAN01000024">
    <property type="protein sequence ID" value="HJA09033.1"/>
    <property type="molecule type" value="Genomic_DNA"/>
</dbReference>
<comment type="caution">
    <text evidence="4">The sequence shown here is derived from an EMBL/GenBank/DDBJ whole genome shotgun (WGS) entry which is preliminary data.</text>
</comment>
<evidence type="ECO:0000256" key="3">
    <source>
        <dbReference type="RuleBase" id="RU000363"/>
    </source>
</evidence>
<accession>A0A9D2KMY1</accession>
<keyword evidence="2" id="KW-0560">Oxidoreductase</keyword>
<evidence type="ECO:0000256" key="2">
    <source>
        <dbReference type="ARBA" id="ARBA00023002"/>
    </source>
</evidence>
<evidence type="ECO:0000256" key="1">
    <source>
        <dbReference type="ARBA" id="ARBA00006484"/>
    </source>
</evidence>
<dbReference type="FunFam" id="3.40.50.720:FF:000084">
    <property type="entry name" value="Short-chain dehydrogenase reductase"/>
    <property type="match status" value="1"/>
</dbReference>
<dbReference type="SUPFAM" id="SSF51735">
    <property type="entry name" value="NAD(P)-binding Rossmann-fold domains"/>
    <property type="match status" value="1"/>
</dbReference>
<dbReference type="CDD" id="cd05233">
    <property type="entry name" value="SDR_c"/>
    <property type="match status" value="1"/>
</dbReference>
<protein>
    <submittedName>
        <fullName evidence="4">SDR family oxidoreductase</fullName>
    </submittedName>
</protein>
<reference evidence="4" key="2">
    <citation type="submission" date="2021-04" db="EMBL/GenBank/DDBJ databases">
        <authorList>
            <person name="Gilroy R."/>
        </authorList>
    </citation>
    <scope>NUCLEOTIDE SEQUENCE</scope>
    <source>
        <strain evidence="4">CHK186-16707</strain>
    </source>
</reference>
<dbReference type="GO" id="GO:0016491">
    <property type="term" value="F:oxidoreductase activity"/>
    <property type="evidence" value="ECO:0007669"/>
    <property type="project" value="UniProtKB-KW"/>
</dbReference>
<proteinExistence type="inferred from homology"/>
<dbReference type="PRINTS" id="PR00081">
    <property type="entry name" value="GDHRDH"/>
</dbReference>
<dbReference type="AlphaFoldDB" id="A0A9D2KMY1"/>
<dbReference type="InterPro" id="IPR002347">
    <property type="entry name" value="SDR_fam"/>
</dbReference>
<reference evidence="4" key="1">
    <citation type="journal article" date="2021" name="PeerJ">
        <title>Extensive microbial diversity within the chicken gut microbiome revealed by metagenomics and culture.</title>
        <authorList>
            <person name="Gilroy R."/>
            <person name="Ravi A."/>
            <person name="Getino M."/>
            <person name="Pursley I."/>
            <person name="Horton D.L."/>
            <person name="Alikhan N.F."/>
            <person name="Baker D."/>
            <person name="Gharbi K."/>
            <person name="Hall N."/>
            <person name="Watson M."/>
            <person name="Adriaenssens E.M."/>
            <person name="Foster-Nyarko E."/>
            <person name="Jarju S."/>
            <person name="Secka A."/>
            <person name="Antonio M."/>
            <person name="Oren A."/>
            <person name="Chaudhuri R.R."/>
            <person name="La Ragione R."/>
            <person name="Hildebrand F."/>
            <person name="Pallen M.J."/>
        </authorList>
    </citation>
    <scope>NUCLEOTIDE SEQUENCE</scope>
    <source>
        <strain evidence="4">CHK186-16707</strain>
    </source>
</reference>
<dbReference type="InterPro" id="IPR020904">
    <property type="entry name" value="Sc_DH/Rdtase_CS"/>
</dbReference>
<dbReference type="Gene3D" id="3.40.50.720">
    <property type="entry name" value="NAD(P)-binding Rossmann-like Domain"/>
    <property type="match status" value="1"/>
</dbReference>
<dbReference type="PROSITE" id="PS00061">
    <property type="entry name" value="ADH_SHORT"/>
    <property type="match status" value="1"/>
</dbReference>